<dbReference type="SUPFAM" id="SSF110849">
    <property type="entry name" value="ParB/Sulfiredoxin"/>
    <property type="match status" value="1"/>
</dbReference>
<comment type="caution">
    <text evidence="3">The sequence shown here is derived from an EMBL/GenBank/DDBJ whole genome shotgun (WGS) entry which is preliminary data.</text>
</comment>
<dbReference type="InterPro" id="IPR003115">
    <property type="entry name" value="ParB_N"/>
</dbReference>
<dbReference type="InterPro" id="IPR041468">
    <property type="entry name" value="HTH_ParB/Spo0J"/>
</dbReference>
<keyword evidence="4" id="KW-1185">Reference proteome</keyword>
<gene>
    <name evidence="3" type="ORF">AKJ52_02505</name>
</gene>
<accession>A0A133VI48</accession>
<dbReference type="InterPro" id="IPR036086">
    <property type="entry name" value="ParB/Sulfiredoxin_sf"/>
</dbReference>
<keyword evidence="1" id="KW-0159">Chromosome partition</keyword>
<dbReference type="Proteomes" id="UP000070404">
    <property type="component" value="Unassembled WGS sequence"/>
</dbReference>
<dbReference type="InterPro" id="IPR050336">
    <property type="entry name" value="Chromosome_partition/occlusion"/>
</dbReference>
<protein>
    <recommendedName>
        <fullName evidence="2">ParB-like N-terminal domain-containing protein</fullName>
    </recommendedName>
</protein>
<dbReference type="SUPFAM" id="SSF109709">
    <property type="entry name" value="KorB DNA-binding domain-like"/>
    <property type="match status" value="1"/>
</dbReference>
<evidence type="ECO:0000259" key="2">
    <source>
        <dbReference type="SMART" id="SM00470"/>
    </source>
</evidence>
<dbReference type="GO" id="GO:0005694">
    <property type="term" value="C:chromosome"/>
    <property type="evidence" value="ECO:0007669"/>
    <property type="project" value="TreeGrafter"/>
</dbReference>
<evidence type="ECO:0000313" key="3">
    <source>
        <dbReference type="EMBL" id="KXB06133.1"/>
    </source>
</evidence>
<name>A0A133VI48_9EURY</name>
<sequence length="267" mass="30308">MKEIDVDKIDYDHRIRSDMDEDSDLLQDSIESIGGLIQLPVVYEKDNGRYSLVVGNRRVREFQNMDRDKIHAMVIEPIDDITASTMALIENLRRVDPSPGTISAACDDLARKLVDEEDVSLEEVVPEVKSRLGTTEKTAERYLALTSLADEVKEMVVEGEITKTEGKRVFGTTKEKDEQIEMAKLIRDGRLTPEQQKISPEVKEDEGEEFSVEALPEKTKERTQKSLSLWLPFDAYDRLESACEDLGIDSGALVRVAVEDWLTDHDY</sequence>
<evidence type="ECO:0000256" key="1">
    <source>
        <dbReference type="ARBA" id="ARBA00022829"/>
    </source>
</evidence>
<dbReference type="Pfam" id="PF17762">
    <property type="entry name" value="HTH_ParB"/>
    <property type="match status" value="1"/>
</dbReference>
<dbReference type="SMART" id="SM00470">
    <property type="entry name" value="ParB"/>
    <property type="match status" value="1"/>
</dbReference>
<dbReference type="Gene3D" id="1.10.10.2830">
    <property type="match status" value="1"/>
</dbReference>
<dbReference type="GO" id="GO:0007059">
    <property type="term" value="P:chromosome segregation"/>
    <property type="evidence" value="ECO:0007669"/>
    <property type="project" value="UniProtKB-KW"/>
</dbReference>
<proteinExistence type="predicted"/>
<dbReference type="Pfam" id="PF02195">
    <property type="entry name" value="ParB_N"/>
    <property type="match status" value="1"/>
</dbReference>
<dbReference type="PANTHER" id="PTHR33375">
    <property type="entry name" value="CHROMOSOME-PARTITIONING PROTEIN PARB-RELATED"/>
    <property type="match status" value="1"/>
</dbReference>
<organism evidence="3 4">
    <name type="scientific">candidate division MSBL1 archaeon SCGC-AAA382C18</name>
    <dbReference type="NCBI Taxonomy" id="1698281"/>
    <lineage>
        <taxon>Archaea</taxon>
        <taxon>Methanobacteriati</taxon>
        <taxon>Methanobacteriota</taxon>
        <taxon>candidate division MSBL1</taxon>
    </lineage>
</organism>
<feature type="domain" description="ParB-like N-terminal" evidence="2">
    <location>
        <begin position="2"/>
        <end position="92"/>
    </location>
</feature>
<reference evidence="3 4" key="1">
    <citation type="journal article" date="2016" name="Sci. Rep.">
        <title>Metabolic traits of an uncultured archaeal lineage -MSBL1- from brine pools of the Red Sea.</title>
        <authorList>
            <person name="Mwirichia R."/>
            <person name="Alam I."/>
            <person name="Rashid M."/>
            <person name="Vinu M."/>
            <person name="Ba-Alawi W."/>
            <person name="Anthony Kamau A."/>
            <person name="Kamanda Ngugi D."/>
            <person name="Goker M."/>
            <person name="Klenk H.P."/>
            <person name="Bajic V."/>
            <person name="Stingl U."/>
        </authorList>
    </citation>
    <scope>NUCLEOTIDE SEQUENCE [LARGE SCALE GENOMIC DNA]</scope>
    <source>
        <strain evidence="3">SCGC-AAA382C18</strain>
    </source>
</reference>
<dbReference type="PANTHER" id="PTHR33375:SF1">
    <property type="entry name" value="CHROMOSOME-PARTITIONING PROTEIN PARB-RELATED"/>
    <property type="match status" value="1"/>
</dbReference>
<dbReference type="AlphaFoldDB" id="A0A133VI48"/>
<dbReference type="EMBL" id="LHYF01000049">
    <property type="protein sequence ID" value="KXB06133.1"/>
    <property type="molecule type" value="Genomic_DNA"/>
</dbReference>
<dbReference type="Gene3D" id="3.90.1530.30">
    <property type="match status" value="1"/>
</dbReference>
<evidence type="ECO:0000313" key="4">
    <source>
        <dbReference type="Proteomes" id="UP000070404"/>
    </source>
</evidence>